<dbReference type="OrthoDB" id="10034244at2759"/>
<accession>A0A813UY45</accession>
<feature type="region of interest" description="Disordered" evidence="1">
    <location>
        <begin position="165"/>
        <end position="241"/>
    </location>
</feature>
<gene>
    <name evidence="2" type="ORF">GPM918_LOCUS5285</name>
    <name evidence="3" type="ORF">SRO942_LOCUS5285</name>
</gene>
<dbReference type="AlphaFoldDB" id="A0A813UY45"/>
<sequence>MPCTMPSDLGLIQTQHDSFQRHEELIKLIQDADVFYVPVRGEFGEGPINNINEIKRRFDEDLINKKMTVVSIFGKNIVDGICIQFIGYFDSQITENVNQTGYEKDLNMMNVQRICGIGRVELDEQMYLKLSSTQTLPTSTDAIDSEDMHSEEISAKLIDVTTDSKDYKNKSSHVKNNLLGDDFPSRSMASTRKKTRSRTISESVLTSGTSPTTTSFDHSRLHSSNTGGHPPYPSPSTTTIRSSRVIRNLKTQTHRTPSPVPFGYSPSSSSAMHFNVLNSPQQSVLMPPVSQTQTTISSSSPSNTFNDYNIASTSSSSNRYIGDSASISSMSPSLSTTSVSPIESQRRVHSPPSSAHLHNHSIINHTTAPIQITTTSSPMTLTNHMGSYTTSYIVSPIQSPVGSHSLPAFYNFGVLPHANTNIAYITPARFDFALGAATAANPGGMLFIAAPNVQLANLTPTTAFSEQQFQTHVIIQQQQQQQAKIQFASLQSSYASSFMPANVYSYNSVQVAEQTSPTILQTRNILSRMDESQGSISTTTLQLNKEELKLEETTMDTTSFGKIRNKSFVSSSVVDKQYHSLSKPISVDEQPSVVTTLPFKKRRVLNCVDEQEDDEYEDTEGDETEGKSNQNKKYLPLFA</sequence>
<feature type="compositionally biased region" description="Low complexity" evidence="1">
    <location>
        <begin position="287"/>
        <end position="302"/>
    </location>
</feature>
<protein>
    <submittedName>
        <fullName evidence="2">Uncharacterized protein</fullName>
    </submittedName>
</protein>
<feature type="compositionally biased region" description="Polar residues" evidence="1">
    <location>
        <begin position="198"/>
        <end position="227"/>
    </location>
</feature>
<evidence type="ECO:0000256" key="1">
    <source>
        <dbReference type="SAM" id="MobiDB-lite"/>
    </source>
</evidence>
<evidence type="ECO:0000313" key="3">
    <source>
        <dbReference type="EMBL" id="CAF3622740.1"/>
    </source>
</evidence>
<reference evidence="2" key="1">
    <citation type="submission" date="2021-02" db="EMBL/GenBank/DDBJ databases">
        <authorList>
            <person name="Nowell W R."/>
        </authorList>
    </citation>
    <scope>NUCLEOTIDE SEQUENCE</scope>
</reference>
<feature type="region of interest" description="Disordered" evidence="1">
    <location>
        <begin position="609"/>
        <end position="639"/>
    </location>
</feature>
<dbReference type="EMBL" id="CAJNOQ010000759">
    <property type="protein sequence ID" value="CAF0835536.1"/>
    <property type="molecule type" value="Genomic_DNA"/>
</dbReference>
<evidence type="ECO:0000313" key="2">
    <source>
        <dbReference type="EMBL" id="CAF0835536.1"/>
    </source>
</evidence>
<comment type="caution">
    <text evidence="2">The sequence shown here is derived from an EMBL/GenBank/DDBJ whole genome shotgun (WGS) entry which is preliminary data.</text>
</comment>
<feature type="compositionally biased region" description="Acidic residues" evidence="1">
    <location>
        <begin position="609"/>
        <end position="623"/>
    </location>
</feature>
<dbReference type="Proteomes" id="UP000681722">
    <property type="component" value="Unassembled WGS sequence"/>
</dbReference>
<organism evidence="2 4">
    <name type="scientific">Didymodactylos carnosus</name>
    <dbReference type="NCBI Taxonomy" id="1234261"/>
    <lineage>
        <taxon>Eukaryota</taxon>
        <taxon>Metazoa</taxon>
        <taxon>Spiralia</taxon>
        <taxon>Gnathifera</taxon>
        <taxon>Rotifera</taxon>
        <taxon>Eurotatoria</taxon>
        <taxon>Bdelloidea</taxon>
        <taxon>Philodinida</taxon>
        <taxon>Philodinidae</taxon>
        <taxon>Didymodactylos</taxon>
    </lineage>
</organism>
<feature type="region of interest" description="Disordered" evidence="1">
    <location>
        <begin position="286"/>
        <end position="305"/>
    </location>
</feature>
<proteinExistence type="predicted"/>
<dbReference type="EMBL" id="CAJOBC010000759">
    <property type="protein sequence ID" value="CAF3622740.1"/>
    <property type="molecule type" value="Genomic_DNA"/>
</dbReference>
<feature type="region of interest" description="Disordered" evidence="1">
    <location>
        <begin position="325"/>
        <end position="358"/>
    </location>
</feature>
<evidence type="ECO:0000313" key="4">
    <source>
        <dbReference type="Proteomes" id="UP000663829"/>
    </source>
</evidence>
<name>A0A813UY45_9BILA</name>
<dbReference type="Proteomes" id="UP000663829">
    <property type="component" value="Unassembled WGS sequence"/>
</dbReference>
<keyword evidence="4" id="KW-1185">Reference proteome</keyword>
<feature type="compositionally biased region" description="Low complexity" evidence="1">
    <location>
        <begin position="325"/>
        <end position="340"/>
    </location>
</feature>